<sequence>MLPPPLEALHPPPPPVPSPLFLSLHARLARLQHAYEFGALPPLPSLPDPDDSDLLAALEDCDRVAEAMAAVKLRLHDVRLLLNAEWRSVLHGAPRVFGGASLRVSESLIPGAGLGLFARAAVPAGATCCCMYGDVHSLSSHRSAPGTGAYAILLPLAAPPKRAPPLPAQGGDAILDCEGVPAFARVKARFANDPRSAADTNCRFVPELEYLRARLVASRDIRAGEEVYVDYGEAYWARHEGGGPNTLRN</sequence>
<dbReference type="Proteomes" id="UP001165060">
    <property type="component" value="Unassembled WGS sequence"/>
</dbReference>
<accession>A0ABQ6N0U9</accession>
<dbReference type="InterPro" id="IPR001214">
    <property type="entry name" value="SET_dom"/>
</dbReference>
<reference evidence="2 3" key="1">
    <citation type="journal article" date="2023" name="Commun. Biol.">
        <title>Genome analysis of Parmales, the sister group of diatoms, reveals the evolutionary specialization of diatoms from phago-mixotrophs to photoautotrophs.</title>
        <authorList>
            <person name="Ban H."/>
            <person name="Sato S."/>
            <person name="Yoshikawa S."/>
            <person name="Yamada K."/>
            <person name="Nakamura Y."/>
            <person name="Ichinomiya M."/>
            <person name="Sato N."/>
            <person name="Blanc-Mathieu R."/>
            <person name="Endo H."/>
            <person name="Kuwata A."/>
            <person name="Ogata H."/>
        </authorList>
    </citation>
    <scope>NUCLEOTIDE SEQUENCE [LARGE SCALE GENOMIC DNA]</scope>
</reference>
<keyword evidence="3" id="KW-1185">Reference proteome</keyword>
<evidence type="ECO:0000313" key="3">
    <source>
        <dbReference type="Proteomes" id="UP001165060"/>
    </source>
</evidence>
<dbReference type="Pfam" id="PF00856">
    <property type="entry name" value="SET"/>
    <property type="match status" value="1"/>
</dbReference>
<dbReference type="EMBL" id="BRYB01000753">
    <property type="protein sequence ID" value="GMI36923.1"/>
    <property type="molecule type" value="Genomic_DNA"/>
</dbReference>
<evidence type="ECO:0000313" key="2">
    <source>
        <dbReference type="EMBL" id="GMI36923.1"/>
    </source>
</evidence>
<name>A0ABQ6N0U9_9STRA</name>
<proteinExistence type="predicted"/>
<dbReference type="SUPFAM" id="SSF82199">
    <property type="entry name" value="SET domain"/>
    <property type="match status" value="1"/>
</dbReference>
<comment type="caution">
    <text evidence="2">The sequence shown here is derived from an EMBL/GenBank/DDBJ whole genome shotgun (WGS) entry which is preliminary data.</text>
</comment>
<dbReference type="PROSITE" id="PS50280">
    <property type="entry name" value="SET"/>
    <property type="match status" value="1"/>
</dbReference>
<organism evidence="2 3">
    <name type="scientific">Tetraparma gracilis</name>
    <dbReference type="NCBI Taxonomy" id="2962635"/>
    <lineage>
        <taxon>Eukaryota</taxon>
        <taxon>Sar</taxon>
        <taxon>Stramenopiles</taxon>
        <taxon>Ochrophyta</taxon>
        <taxon>Bolidophyceae</taxon>
        <taxon>Parmales</taxon>
        <taxon>Triparmaceae</taxon>
        <taxon>Tetraparma</taxon>
    </lineage>
</organism>
<feature type="domain" description="SET" evidence="1">
    <location>
        <begin position="100"/>
        <end position="232"/>
    </location>
</feature>
<dbReference type="Gene3D" id="2.170.270.10">
    <property type="entry name" value="SET domain"/>
    <property type="match status" value="1"/>
</dbReference>
<evidence type="ECO:0000259" key="1">
    <source>
        <dbReference type="PROSITE" id="PS50280"/>
    </source>
</evidence>
<protein>
    <recommendedName>
        <fullName evidence="1">SET domain-containing protein</fullName>
    </recommendedName>
</protein>
<dbReference type="InterPro" id="IPR046341">
    <property type="entry name" value="SET_dom_sf"/>
</dbReference>
<gene>
    <name evidence="2" type="ORF">TeGR_g3417</name>
</gene>